<dbReference type="GO" id="GO:0008318">
    <property type="term" value="F:protein prenyltransferase activity"/>
    <property type="evidence" value="ECO:0007669"/>
    <property type="project" value="InterPro"/>
</dbReference>
<dbReference type="PANTHER" id="PTHR11129">
    <property type="entry name" value="PROTEIN FARNESYLTRANSFERASE ALPHA SUBUNIT/RAB GERANYLGERANYL TRANSFERASE ALPHA SUBUNIT"/>
    <property type="match status" value="1"/>
</dbReference>
<accession>A0A5C6GIB5</accession>
<keyword evidence="3" id="KW-0808">Transferase</keyword>
<dbReference type="EMBL" id="SBHS01000007">
    <property type="protein sequence ID" value="TWU75683.1"/>
    <property type="molecule type" value="Genomic_DNA"/>
</dbReference>
<name>A0A5C6GIB5_METRR</name>
<comment type="similarity">
    <text evidence="1">Belongs to the protein prenyltransferase subunit alpha family.</text>
</comment>
<evidence type="ECO:0008006" key="7">
    <source>
        <dbReference type="Google" id="ProtNLM"/>
    </source>
</evidence>
<sequence length="350" mass="40487">MSRALDANLKRLLQDETSKDVYDAISHELSQTYSHYIDIELLPRGYELESQNTYFLKEEYRLAIPKVCLVQAFVVARQLLMSHLNKPGRICTRDVRKATSVILLVDSEHLTAANTRKRLLLQQTRAAGEKRTELDREAYFVNSLLSSHLHRHTKSPVLWGHKHWLLRQYIEAQLPVNLTQDFDKVIYVAAERHPKNYYAWTYARDLVASRAKVDADCGAEQEEELVNTATKWCRLHHNDISGWSFLLHLALGFPRHAQNTFSQTARLVQTYSWRGESVWHFLRNLVLVPALRENQETRQAFVDLWHSVRQDVRDVQSLDAKVLDRALAWTEIPGISGDVSADSGMEMISR</sequence>
<evidence type="ECO:0000256" key="1">
    <source>
        <dbReference type="ARBA" id="ARBA00006734"/>
    </source>
</evidence>
<organism evidence="5 6">
    <name type="scientific">Metarhizium rileyi (strain RCEF 4871)</name>
    <name type="common">Nomuraea rileyi</name>
    <dbReference type="NCBI Taxonomy" id="1649241"/>
    <lineage>
        <taxon>Eukaryota</taxon>
        <taxon>Fungi</taxon>
        <taxon>Dikarya</taxon>
        <taxon>Ascomycota</taxon>
        <taxon>Pezizomycotina</taxon>
        <taxon>Sordariomycetes</taxon>
        <taxon>Hypocreomycetidae</taxon>
        <taxon>Hypocreales</taxon>
        <taxon>Clavicipitaceae</taxon>
        <taxon>Metarhizium</taxon>
    </lineage>
</organism>
<dbReference type="InterPro" id="IPR002088">
    <property type="entry name" value="Prenyl_trans_a"/>
</dbReference>
<dbReference type="Pfam" id="PF01239">
    <property type="entry name" value="PPTA"/>
    <property type="match status" value="1"/>
</dbReference>
<comment type="caution">
    <text evidence="5">The sequence shown here is derived from an EMBL/GenBank/DDBJ whole genome shotgun (WGS) entry which is preliminary data.</text>
</comment>
<dbReference type="Proteomes" id="UP000317257">
    <property type="component" value="Unassembled WGS sequence"/>
</dbReference>
<proteinExistence type="inferred from homology"/>
<evidence type="ECO:0000313" key="6">
    <source>
        <dbReference type="Proteomes" id="UP000317257"/>
    </source>
</evidence>
<evidence type="ECO:0000256" key="4">
    <source>
        <dbReference type="ARBA" id="ARBA00022737"/>
    </source>
</evidence>
<evidence type="ECO:0000256" key="3">
    <source>
        <dbReference type="ARBA" id="ARBA00022679"/>
    </source>
</evidence>
<dbReference type="GO" id="GO:0005737">
    <property type="term" value="C:cytoplasm"/>
    <property type="evidence" value="ECO:0007669"/>
    <property type="project" value="TreeGrafter"/>
</dbReference>
<keyword evidence="2" id="KW-0637">Prenyltransferase</keyword>
<dbReference type="PANTHER" id="PTHR11129:SF3">
    <property type="entry name" value="PROTEIN PRENYLTRANSFERASE ALPHA SUBUNIT REPEAT-CONTAINING PROTEIN 1"/>
    <property type="match status" value="1"/>
</dbReference>
<evidence type="ECO:0000313" key="5">
    <source>
        <dbReference type="EMBL" id="TWU75683.1"/>
    </source>
</evidence>
<protein>
    <recommendedName>
        <fullName evidence="7">Protein prenyltransferase</fullName>
    </recommendedName>
</protein>
<dbReference type="AlphaFoldDB" id="A0A5C6GIB5"/>
<reference evidence="6" key="1">
    <citation type="submission" date="2018-12" db="EMBL/GenBank/DDBJ databases">
        <title>The complete genome of Metarhizium rileyi, a key fungal pathogen of Lepidoptera.</title>
        <authorList>
            <person name="Binneck E."/>
            <person name="Lastra C.C.L."/>
            <person name="Sosa-Gomez D.R."/>
        </authorList>
    </citation>
    <scope>NUCLEOTIDE SEQUENCE [LARGE SCALE GENOMIC DNA]</scope>
    <source>
        <strain evidence="6">Cep018-CH2</strain>
    </source>
</reference>
<dbReference type="SUPFAM" id="SSF48439">
    <property type="entry name" value="Protein prenylyltransferase"/>
    <property type="match status" value="1"/>
</dbReference>
<dbReference type="Gene3D" id="1.25.40.120">
    <property type="entry name" value="Protein prenylyltransferase"/>
    <property type="match status" value="1"/>
</dbReference>
<keyword evidence="4" id="KW-0677">Repeat</keyword>
<evidence type="ECO:0000256" key="2">
    <source>
        <dbReference type="ARBA" id="ARBA00022602"/>
    </source>
</evidence>
<gene>
    <name evidence="5" type="ORF">ED733_007377</name>
</gene>